<keyword evidence="4 5" id="KW-0472">Membrane</keyword>
<accession>A0A158CB37</accession>
<protein>
    <recommendedName>
        <fullName evidence="6">DUF202 domain-containing protein</fullName>
    </recommendedName>
</protein>
<feature type="transmembrane region" description="Helical" evidence="5">
    <location>
        <begin position="73"/>
        <end position="92"/>
    </location>
</feature>
<dbReference type="InterPro" id="IPR003807">
    <property type="entry name" value="DUF202"/>
</dbReference>
<evidence type="ECO:0000256" key="5">
    <source>
        <dbReference type="SAM" id="Phobius"/>
    </source>
</evidence>
<dbReference type="RefSeq" id="WP_198399094.1">
    <property type="nucleotide sequence ID" value="NZ_FCOA02000020.1"/>
</dbReference>
<dbReference type="Proteomes" id="UP000054851">
    <property type="component" value="Unassembled WGS sequence"/>
</dbReference>
<gene>
    <name evidence="7" type="ORF">AWB79_05044</name>
</gene>
<keyword evidence="8" id="KW-1185">Reference proteome</keyword>
<proteinExistence type="predicted"/>
<dbReference type="STRING" id="1777140.AWB79_05044"/>
<dbReference type="GO" id="GO:0012505">
    <property type="term" value="C:endomembrane system"/>
    <property type="evidence" value="ECO:0007669"/>
    <property type="project" value="UniProtKB-SubCell"/>
</dbReference>
<comment type="caution">
    <text evidence="7">The sequence shown here is derived from an EMBL/GenBank/DDBJ whole genome shotgun (WGS) entry which is preliminary data.</text>
</comment>
<evidence type="ECO:0000256" key="1">
    <source>
        <dbReference type="ARBA" id="ARBA00004127"/>
    </source>
</evidence>
<evidence type="ECO:0000256" key="4">
    <source>
        <dbReference type="ARBA" id="ARBA00023136"/>
    </source>
</evidence>
<evidence type="ECO:0000256" key="3">
    <source>
        <dbReference type="ARBA" id="ARBA00022989"/>
    </source>
</evidence>
<evidence type="ECO:0000313" key="8">
    <source>
        <dbReference type="Proteomes" id="UP000054851"/>
    </source>
</evidence>
<evidence type="ECO:0000259" key="6">
    <source>
        <dbReference type="Pfam" id="PF02656"/>
    </source>
</evidence>
<sequence length="133" mass="14791">MTNPEARSTNELAEDRTDLAATRTLMAADRTLMAWIRTALSMISFGFTIYKVLQGFKDAGVHLAHPNSPRSVGLFLTGMGTVSMVLGTIEYWASISQLRSFRRVSVWRPPFFIALVMACSGSFVFLSIIIRLL</sequence>
<evidence type="ECO:0000313" key="7">
    <source>
        <dbReference type="EMBL" id="SAK79500.1"/>
    </source>
</evidence>
<comment type="subcellular location">
    <subcellularLocation>
        <location evidence="1">Endomembrane system</location>
        <topology evidence="1">Multi-pass membrane protein</topology>
    </subcellularLocation>
</comment>
<feature type="transmembrane region" description="Helical" evidence="5">
    <location>
        <begin position="112"/>
        <end position="132"/>
    </location>
</feature>
<dbReference type="Pfam" id="PF02656">
    <property type="entry name" value="DUF202"/>
    <property type="match status" value="1"/>
</dbReference>
<feature type="domain" description="DUF202" evidence="6">
    <location>
        <begin position="23"/>
        <end position="95"/>
    </location>
</feature>
<organism evidence="7 8">
    <name type="scientific">Caballeronia hypogeia</name>
    <dbReference type="NCBI Taxonomy" id="1777140"/>
    <lineage>
        <taxon>Bacteria</taxon>
        <taxon>Pseudomonadati</taxon>
        <taxon>Pseudomonadota</taxon>
        <taxon>Betaproteobacteria</taxon>
        <taxon>Burkholderiales</taxon>
        <taxon>Burkholderiaceae</taxon>
        <taxon>Caballeronia</taxon>
    </lineage>
</organism>
<evidence type="ECO:0000256" key="2">
    <source>
        <dbReference type="ARBA" id="ARBA00022692"/>
    </source>
</evidence>
<keyword evidence="3 5" id="KW-1133">Transmembrane helix</keyword>
<dbReference type="AlphaFoldDB" id="A0A158CB37"/>
<feature type="transmembrane region" description="Helical" evidence="5">
    <location>
        <begin position="32"/>
        <end position="53"/>
    </location>
</feature>
<keyword evidence="2 5" id="KW-0812">Transmembrane</keyword>
<dbReference type="EMBL" id="FCOA02000020">
    <property type="protein sequence ID" value="SAK79500.1"/>
    <property type="molecule type" value="Genomic_DNA"/>
</dbReference>
<reference evidence="7" key="1">
    <citation type="submission" date="2016-01" db="EMBL/GenBank/DDBJ databases">
        <authorList>
            <person name="Peeters C."/>
        </authorList>
    </citation>
    <scope>NUCLEOTIDE SEQUENCE</scope>
    <source>
        <strain evidence="7">LMG 29322</strain>
    </source>
</reference>
<name>A0A158CB37_9BURK</name>